<organism evidence="2 3">
    <name type="scientific">Oleiharenicola lentus</name>
    <dbReference type="NCBI Taxonomy" id="2508720"/>
    <lineage>
        <taxon>Bacteria</taxon>
        <taxon>Pseudomonadati</taxon>
        <taxon>Verrucomicrobiota</taxon>
        <taxon>Opitutia</taxon>
        <taxon>Opitutales</taxon>
        <taxon>Opitutaceae</taxon>
        <taxon>Oleiharenicola</taxon>
    </lineage>
</organism>
<dbReference type="Proteomes" id="UP000290218">
    <property type="component" value="Unassembled WGS sequence"/>
</dbReference>
<keyword evidence="1" id="KW-0812">Transmembrane</keyword>
<feature type="transmembrane region" description="Helical" evidence="1">
    <location>
        <begin position="93"/>
        <end position="112"/>
    </location>
</feature>
<evidence type="ECO:0000313" key="3">
    <source>
        <dbReference type="Proteomes" id="UP000290218"/>
    </source>
</evidence>
<dbReference type="AlphaFoldDB" id="A0A4Q1CBQ5"/>
<protein>
    <submittedName>
        <fullName evidence="2">Uncharacterized protein</fullName>
    </submittedName>
</protein>
<reference evidence="2 3" key="1">
    <citation type="submission" date="2019-01" db="EMBL/GenBank/DDBJ databases">
        <title>Lacunisphaera sp. strain TWA-58.</title>
        <authorList>
            <person name="Chen W.-M."/>
        </authorList>
    </citation>
    <scope>NUCLEOTIDE SEQUENCE [LARGE SCALE GENOMIC DNA]</scope>
    <source>
        <strain evidence="2 3">TWA-58</strain>
    </source>
</reference>
<dbReference type="EMBL" id="SDHX01000001">
    <property type="protein sequence ID" value="RXK56543.1"/>
    <property type="molecule type" value="Genomic_DNA"/>
</dbReference>
<proteinExistence type="predicted"/>
<comment type="caution">
    <text evidence="2">The sequence shown here is derived from an EMBL/GenBank/DDBJ whole genome shotgun (WGS) entry which is preliminary data.</text>
</comment>
<keyword evidence="3" id="KW-1185">Reference proteome</keyword>
<feature type="transmembrane region" description="Helical" evidence="1">
    <location>
        <begin position="69"/>
        <end position="86"/>
    </location>
</feature>
<evidence type="ECO:0000313" key="2">
    <source>
        <dbReference type="EMBL" id="RXK56543.1"/>
    </source>
</evidence>
<feature type="transmembrane region" description="Helical" evidence="1">
    <location>
        <begin position="163"/>
        <end position="186"/>
    </location>
</feature>
<feature type="transmembrane region" description="Helical" evidence="1">
    <location>
        <begin position="41"/>
        <end position="63"/>
    </location>
</feature>
<sequence length="228" mass="24308">MPFTPASTGSLLAFCSILIGVLYAVLFAIHLAWRSLKITALAGIVIGIWLGILSALVASGRLATLPLNGLPFFFGPILVFCIGFAVSPVGGRLAATISLAALVGFQAFRLPLELVLHAWFKQGVIPETMTWSGYNWDIASGLVALACFPLANRHRWAARLANVVGFALLLNVMRVAILSAPVAFGWNVQPPLLLAFHLPYALIAPVCVGGALFGHIVLTRALWGRQAK</sequence>
<name>A0A4Q1CBQ5_9BACT</name>
<feature type="transmembrane region" description="Helical" evidence="1">
    <location>
        <begin position="198"/>
        <end position="218"/>
    </location>
</feature>
<evidence type="ECO:0000256" key="1">
    <source>
        <dbReference type="SAM" id="Phobius"/>
    </source>
</evidence>
<dbReference type="RefSeq" id="WP_129047911.1">
    <property type="nucleotide sequence ID" value="NZ_SDHX01000001.1"/>
</dbReference>
<feature type="transmembrane region" description="Helical" evidence="1">
    <location>
        <begin position="132"/>
        <end position="151"/>
    </location>
</feature>
<gene>
    <name evidence="2" type="ORF">ESB00_11955</name>
</gene>
<keyword evidence="1" id="KW-0472">Membrane</keyword>
<dbReference type="OrthoDB" id="675847at2"/>
<accession>A0A4Q1CBQ5</accession>
<keyword evidence="1" id="KW-1133">Transmembrane helix</keyword>
<feature type="transmembrane region" description="Helical" evidence="1">
    <location>
        <begin position="6"/>
        <end position="29"/>
    </location>
</feature>